<dbReference type="RefSeq" id="WP_345528397.1">
    <property type="nucleotide sequence ID" value="NZ_BAABKN010000023.1"/>
</dbReference>
<dbReference type="InterPro" id="IPR016181">
    <property type="entry name" value="Acyl_CoA_acyltransferase"/>
</dbReference>
<dbReference type="EMBL" id="BAABKN010000023">
    <property type="protein sequence ID" value="GAA4748563.1"/>
    <property type="molecule type" value="Genomic_DNA"/>
</dbReference>
<organism evidence="2 3">
    <name type="scientific">Nocardioides endophyticus</name>
    <dbReference type="NCBI Taxonomy" id="1353775"/>
    <lineage>
        <taxon>Bacteria</taxon>
        <taxon>Bacillati</taxon>
        <taxon>Actinomycetota</taxon>
        <taxon>Actinomycetes</taxon>
        <taxon>Propionibacteriales</taxon>
        <taxon>Nocardioidaceae</taxon>
        <taxon>Nocardioides</taxon>
    </lineage>
</organism>
<evidence type="ECO:0000313" key="2">
    <source>
        <dbReference type="EMBL" id="GAA4748563.1"/>
    </source>
</evidence>
<dbReference type="PANTHER" id="PTHR43792:SF1">
    <property type="entry name" value="N-ACETYLTRANSFERASE DOMAIN-CONTAINING PROTEIN"/>
    <property type="match status" value="1"/>
</dbReference>
<protein>
    <submittedName>
        <fullName evidence="2">GNAT family protein</fullName>
    </submittedName>
</protein>
<dbReference type="Pfam" id="PF13302">
    <property type="entry name" value="Acetyltransf_3"/>
    <property type="match status" value="1"/>
</dbReference>
<proteinExistence type="predicted"/>
<dbReference type="InterPro" id="IPR000182">
    <property type="entry name" value="GNAT_dom"/>
</dbReference>
<gene>
    <name evidence="2" type="ORF">GCM10023350_36870</name>
</gene>
<dbReference type="CDD" id="cd04301">
    <property type="entry name" value="NAT_SF"/>
    <property type="match status" value="1"/>
</dbReference>
<evidence type="ECO:0000313" key="3">
    <source>
        <dbReference type="Proteomes" id="UP001499882"/>
    </source>
</evidence>
<sequence length="203" mass="22959">MTQDPPTDPAPPQDLSAVAWPVRTARLTIRPMVADDVETLWQYRRIPSMYEWLGHDFSTLERFAEKMSPPDSMARTLVVELDGRAVGDLYLNISDAWAQSDVADQAKGVQAEIGWAIDPAYAGRGLATEAAAELLRICFDDLGLRRIKALCFADNEPSWRLMERIGMRREEYAVQDSLHRTKGWLDAMTYAVLADEWRARTAD</sequence>
<dbReference type="SUPFAM" id="SSF55729">
    <property type="entry name" value="Acyl-CoA N-acyltransferases (Nat)"/>
    <property type="match status" value="1"/>
</dbReference>
<dbReference type="PROSITE" id="PS51186">
    <property type="entry name" value="GNAT"/>
    <property type="match status" value="1"/>
</dbReference>
<accession>A0ABP8Z7B5</accession>
<dbReference type="InterPro" id="IPR051531">
    <property type="entry name" value="N-acetyltransferase"/>
</dbReference>
<evidence type="ECO:0000259" key="1">
    <source>
        <dbReference type="PROSITE" id="PS51186"/>
    </source>
</evidence>
<dbReference type="Gene3D" id="3.40.630.30">
    <property type="match status" value="1"/>
</dbReference>
<dbReference type="Proteomes" id="UP001499882">
    <property type="component" value="Unassembled WGS sequence"/>
</dbReference>
<reference evidence="3" key="1">
    <citation type="journal article" date="2019" name="Int. J. Syst. Evol. Microbiol.">
        <title>The Global Catalogue of Microorganisms (GCM) 10K type strain sequencing project: providing services to taxonomists for standard genome sequencing and annotation.</title>
        <authorList>
            <consortium name="The Broad Institute Genomics Platform"/>
            <consortium name="The Broad Institute Genome Sequencing Center for Infectious Disease"/>
            <person name="Wu L."/>
            <person name="Ma J."/>
        </authorList>
    </citation>
    <scope>NUCLEOTIDE SEQUENCE [LARGE SCALE GENOMIC DNA]</scope>
    <source>
        <strain evidence="3">JCM 18532</strain>
    </source>
</reference>
<keyword evidence="3" id="KW-1185">Reference proteome</keyword>
<dbReference type="PANTHER" id="PTHR43792">
    <property type="entry name" value="GNAT FAMILY, PUTATIVE (AFU_ORTHOLOGUE AFUA_3G00765)-RELATED-RELATED"/>
    <property type="match status" value="1"/>
</dbReference>
<comment type="caution">
    <text evidence="2">The sequence shown here is derived from an EMBL/GenBank/DDBJ whole genome shotgun (WGS) entry which is preliminary data.</text>
</comment>
<feature type="domain" description="N-acetyltransferase" evidence="1">
    <location>
        <begin position="27"/>
        <end position="191"/>
    </location>
</feature>
<name>A0ABP8Z7B5_9ACTN</name>